<comment type="caution">
    <text evidence="2">The sequence shown here is derived from an EMBL/GenBank/DDBJ whole genome shotgun (WGS) entry which is preliminary data.</text>
</comment>
<evidence type="ECO:0008006" key="4">
    <source>
        <dbReference type="Google" id="ProtNLM"/>
    </source>
</evidence>
<evidence type="ECO:0000313" key="3">
    <source>
        <dbReference type="Proteomes" id="UP001303160"/>
    </source>
</evidence>
<protein>
    <recommendedName>
        <fullName evidence="4">F-box domain-containing protein</fullName>
    </recommendedName>
</protein>
<reference evidence="2" key="1">
    <citation type="journal article" date="2023" name="Mol. Phylogenet. Evol.">
        <title>Genome-scale phylogeny and comparative genomics of the fungal order Sordariales.</title>
        <authorList>
            <person name="Hensen N."/>
            <person name="Bonometti L."/>
            <person name="Westerberg I."/>
            <person name="Brannstrom I.O."/>
            <person name="Guillou S."/>
            <person name="Cros-Aarteil S."/>
            <person name="Calhoun S."/>
            <person name="Haridas S."/>
            <person name="Kuo A."/>
            <person name="Mondo S."/>
            <person name="Pangilinan J."/>
            <person name="Riley R."/>
            <person name="LaButti K."/>
            <person name="Andreopoulos B."/>
            <person name="Lipzen A."/>
            <person name="Chen C."/>
            <person name="Yan M."/>
            <person name="Daum C."/>
            <person name="Ng V."/>
            <person name="Clum A."/>
            <person name="Steindorff A."/>
            <person name="Ohm R.A."/>
            <person name="Martin F."/>
            <person name="Silar P."/>
            <person name="Natvig D.O."/>
            <person name="Lalanne C."/>
            <person name="Gautier V."/>
            <person name="Ament-Velasquez S.L."/>
            <person name="Kruys A."/>
            <person name="Hutchinson M.I."/>
            <person name="Powell A.J."/>
            <person name="Barry K."/>
            <person name="Miller A.N."/>
            <person name="Grigoriev I.V."/>
            <person name="Debuchy R."/>
            <person name="Gladieux P."/>
            <person name="Hiltunen Thoren M."/>
            <person name="Johannesson H."/>
        </authorList>
    </citation>
    <scope>NUCLEOTIDE SEQUENCE</scope>
    <source>
        <strain evidence="2">CBS 315.58</strain>
    </source>
</reference>
<proteinExistence type="predicted"/>
<dbReference type="EMBL" id="MU863904">
    <property type="protein sequence ID" value="KAK4201660.1"/>
    <property type="molecule type" value="Genomic_DNA"/>
</dbReference>
<gene>
    <name evidence="2" type="ORF">QBC40DRAFT_323518</name>
</gene>
<sequence length="555" mass="63946">MPTLGSLPRELTAHIVSFLAAPSDPRAPQDIPKLAPYSTISRDIQDLIEAQTFSEVTVYSIYDQMYRTGQQGQQKTGLSLPEFVRLFGGKNIYRRGFLKTLRLVVVLPRVDQRRLLRFQNHEEARLDNKAYTKAILWLFHKLSLWESEPKFELLLETLQLSQKRSGYLWTRSDFKMLGVDETVFMKRTRGEGWLQTVGVVKKLQFGENSLFCGGWPVMDPGEWGLGILLDGIDDEVLEDLSLTFHSPPRRSFARRRAHREGITQTLQHQITSLTALTKLRIWWSDRDPMNHNFRPGNFVENGEKDRFSLALRKLSHLPALRELVLEGNLCLGTEFWDEPSGQKKNTWPSLKTLKIDMSMITPDGRWHYGGDPESENPFDEPEDDDPSDWEDSDSDGPDDDWDTEDTRADHDWNKADGVLPNHKFRHEPDDETFGPFMAAMIRATARTRMPALESMEFKIAGGTDESVMEAIYADTTHTMRSPWVIYDEEVAKFHNGAAPFNKPRWALYLERLVGYWKILSEITDAFTETVGKGCVLIWRDEWINERNGLSETEVM</sequence>
<name>A0AAN6XJL9_9PEZI</name>
<keyword evidence="3" id="KW-1185">Reference proteome</keyword>
<feature type="region of interest" description="Disordered" evidence="1">
    <location>
        <begin position="363"/>
        <end position="414"/>
    </location>
</feature>
<evidence type="ECO:0000313" key="2">
    <source>
        <dbReference type="EMBL" id="KAK4201660.1"/>
    </source>
</evidence>
<accession>A0AAN6XJL9</accession>
<feature type="compositionally biased region" description="Acidic residues" evidence="1">
    <location>
        <begin position="372"/>
        <end position="403"/>
    </location>
</feature>
<organism evidence="2 3">
    <name type="scientific">Triangularia verruculosa</name>
    <dbReference type="NCBI Taxonomy" id="2587418"/>
    <lineage>
        <taxon>Eukaryota</taxon>
        <taxon>Fungi</taxon>
        <taxon>Dikarya</taxon>
        <taxon>Ascomycota</taxon>
        <taxon>Pezizomycotina</taxon>
        <taxon>Sordariomycetes</taxon>
        <taxon>Sordariomycetidae</taxon>
        <taxon>Sordariales</taxon>
        <taxon>Podosporaceae</taxon>
        <taxon>Triangularia</taxon>
    </lineage>
</organism>
<evidence type="ECO:0000256" key="1">
    <source>
        <dbReference type="SAM" id="MobiDB-lite"/>
    </source>
</evidence>
<dbReference type="Proteomes" id="UP001303160">
    <property type="component" value="Unassembled WGS sequence"/>
</dbReference>
<reference evidence="2" key="2">
    <citation type="submission" date="2023-05" db="EMBL/GenBank/DDBJ databases">
        <authorList>
            <consortium name="Lawrence Berkeley National Laboratory"/>
            <person name="Steindorff A."/>
            <person name="Hensen N."/>
            <person name="Bonometti L."/>
            <person name="Westerberg I."/>
            <person name="Brannstrom I.O."/>
            <person name="Guillou S."/>
            <person name="Cros-Aarteil S."/>
            <person name="Calhoun S."/>
            <person name="Haridas S."/>
            <person name="Kuo A."/>
            <person name="Mondo S."/>
            <person name="Pangilinan J."/>
            <person name="Riley R."/>
            <person name="Labutti K."/>
            <person name="Andreopoulos B."/>
            <person name="Lipzen A."/>
            <person name="Chen C."/>
            <person name="Yanf M."/>
            <person name="Daum C."/>
            <person name="Ng V."/>
            <person name="Clum A."/>
            <person name="Ohm R."/>
            <person name="Martin F."/>
            <person name="Silar P."/>
            <person name="Natvig D."/>
            <person name="Lalanne C."/>
            <person name="Gautier V."/>
            <person name="Ament-Velasquez S.L."/>
            <person name="Kruys A."/>
            <person name="Hutchinson M.I."/>
            <person name="Powell A.J."/>
            <person name="Barry K."/>
            <person name="Miller A.N."/>
            <person name="Grigoriev I.V."/>
            <person name="Debuchy R."/>
            <person name="Gladieux P."/>
            <person name="Thoren M.H."/>
            <person name="Johannesson H."/>
        </authorList>
    </citation>
    <scope>NUCLEOTIDE SEQUENCE</scope>
    <source>
        <strain evidence="2">CBS 315.58</strain>
    </source>
</reference>
<feature type="compositionally biased region" description="Basic and acidic residues" evidence="1">
    <location>
        <begin position="404"/>
        <end position="414"/>
    </location>
</feature>
<dbReference type="AlphaFoldDB" id="A0AAN6XJL9"/>